<name>A0A1M2VDM3_TRAPU</name>
<sequence length="389" mass="41959">MSTSRWWTLRVSPQPANDKVVRRYRLTVNAEFFGRAIGNPAFDWNFQTVPQPALNNASVHQARGKMLGGSSGLNFMAWNRASAKEYDAWEEVPRSVDCGALNSSCLSQATKINFVSASNYNQLLKASGVDVVAIKSTGFTGTLVARKEVILSAGAIQTPQILELSGIGNQAILEPLGIETLIDLPGVGENLQDQPFIALDFELKGHFWTYDMLRNNETFLLEQEHEYAVNHTGVFAQLASPRTFPPFTACTPPGAAAKIRELALALRASPDVSLLARAQYKIQEGWLSDDNVAHIEVIMTPGGGSTSIPPTPNKTYVTLSLGLMHINGSDPLAAPLIDPKYVGNDVDSESMFESVKFAQKIAASPPLVDAIAGPHNPPADSTDEAGLIA</sequence>
<dbReference type="SUPFAM" id="SSF51905">
    <property type="entry name" value="FAD/NAD(P)-binding domain"/>
    <property type="match status" value="1"/>
</dbReference>
<accession>A0A1M2VDM3</accession>
<dbReference type="GO" id="GO:0016614">
    <property type="term" value="F:oxidoreductase activity, acting on CH-OH group of donors"/>
    <property type="evidence" value="ECO:0007669"/>
    <property type="project" value="InterPro"/>
</dbReference>
<keyword evidence="12" id="KW-1185">Reference proteome</keyword>
<keyword evidence="3 7" id="KW-0285">Flavoprotein</keyword>
<organism evidence="11 12">
    <name type="scientific">Trametes pubescens</name>
    <name type="common">White-rot fungus</name>
    <dbReference type="NCBI Taxonomy" id="154538"/>
    <lineage>
        <taxon>Eukaryota</taxon>
        <taxon>Fungi</taxon>
        <taxon>Dikarya</taxon>
        <taxon>Basidiomycota</taxon>
        <taxon>Agaricomycotina</taxon>
        <taxon>Agaricomycetes</taxon>
        <taxon>Polyporales</taxon>
        <taxon>Polyporaceae</taxon>
        <taxon>Trametes</taxon>
    </lineage>
</organism>
<proteinExistence type="inferred from homology"/>
<feature type="region of interest" description="Disordered" evidence="8">
    <location>
        <begin position="370"/>
        <end position="389"/>
    </location>
</feature>
<dbReference type="InterPro" id="IPR012132">
    <property type="entry name" value="GMC_OxRdtase"/>
</dbReference>
<dbReference type="PANTHER" id="PTHR11552:SF201">
    <property type="entry name" value="GLUCOSE-METHANOL-CHOLINE OXIDOREDUCTASE N-TERMINAL DOMAIN-CONTAINING PROTEIN"/>
    <property type="match status" value="1"/>
</dbReference>
<dbReference type="Gene3D" id="3.50.50.60">
    <property type="entry name" value="FAD/NAD(P)-binding domain"/>
    <property type="match status" value="2"/>
</dbReference>
<evidence type="ECO:0000256" key="2">
    <source>
        <dbReference type="ARBA" id="ARBA00010790"/>
    </source>
</evidence>
<dbReference type="PROSITE" id="PS00623">
    <property type="entry name" value="GMC_OXRED_1"/>
    <property type="match status" value="1"/>
</dbReference>
<dbReference type="OrthoDB" id="269227at2759"/>
<evidence type="ECO:0000256" key="3">
    <source>
        <dbReference type="ARBA" id="ARBA00022630"/>
    </source>
</evidence>
<dbReference type="SUPFAM" id="SSF54373">
    <property type="entry name" value="FAD-linked reductases, C-terminal domain"/>
    <property type="match status" value="1"/>
</dbReference>
<keyword evidence="4" id="KW-0732">Signal</keyword>
<dbReference type="PROSITE" id="PS00624">
    <property type="entry name" value="GMC_OXRED_2"/>
    <property type="match status" value="1"/>
</dbReference>
<dbReference type="Proteomes" id="UP000184267">
    <property type="component" value="Unassembled WGS sequence"/>
</dbReference>
<comment type="similarity">
    <text evidence="2 7">Belongs to the GMC oxidoreductase family.</text>
</comment>
<evidence type="ECO:0000259" key="10">
    <source>
        <dbReference type="PROSITE" id="PS00624"/>
    </source>
</evidence>
<evidence type="ECO:0000256" key="7">
    <source>
        <dbReference type="RuleBase" id="RU003968"/>
    </source>
</evidence>
<evidence type="ECO:0000313" key="11">
    <source>
        <dbReference type="EMBL" id="OJT05709.1"/>
    </source>
</evidence>
<keyword evidence="5 7" id="KW-0274">FAD</keyword>
<dbReference type="InterPro" id="IPR000172">
    <property type="entry name" value="GMC_OxRdtase_N"/>
</dbReference>
<evidence type="ECO:0000313" key="12">
    <source>
        <dbReference type="Proteomes" id="UP000184267"/>
    </source>
</evidence>
<dbReference type="AlphaFoldDB" id="A0A1M2VDM3"/>
<feature type="domain" description="Glucose-methanol-choline oxidoreductase N-terminal" evidence="9">
    <location>
        <begin position="64"/>
        <end position="87"/>
    </location>
</feature>
<evidence type="ECO:0000256" key="5">
    <source>
        <dbReference type="ARBA" id="ARBA00022827"/>
    </source>
</evidence>
<keyword evidence="6" id="KW-0560">Oxidoreductase</keyword>
<dbReference type="Gene3D" id="3.30.560.10">
    <property type="entry name" value="Glucose Oxidase, domain 3"/>
    <property type="match status" value="2"/>
</dbReference>
<evidence type="ECO:0000259" key="9">
    <source>
        <dbReference type="PROSITE" id="PS00623"/>
    </source>
</evidence>
<dbReference type="Pfam" id="PF00732">
    <property type="entry name" value="GMC_oxred_N"/>
    <property type="match status" value="2"/>
</dbReference>
<dbReference type="PANTHER" id="PTHR11552">
    <property type="entry name" value="GLUCOSE-METHANOL-CHOLINE GMC OXIDOREDUCTASE"/>
    <property type="match status" value="1"/>
</dbReference>
<dbReference type="EMBL" id="MNAD01001400">
    <property type="protein sequence ID" value="OJT05709.1"/>
    <property type="molecule type" value="Genomic_DNA"/>
</dbReference>
<feature type="domain" description="Glucose-methanol-choline oxidoreductase N-terminal" evidence="10">
    <location>
        <begin position="154"/>
        <end position="168"/>
    </location>
</feature>
<evidence type="ECO:0000256" key="8">
    <source>
        <dbReference type="SAM" id="MobiDB-lite"/>
    </source>
</evidence>
<comment type="cofactor">
    <cofactor evidence="1">
        <name>FAD</name>
        <dbReference type="ChEBI" id="CHEBI:57692"/>
    </cofactor>
</comment>
<gene>
    <name evidence="11" type="ORF">TRAPUB_3464</name>
</gene>
<evidence type="ECO:0000256" key="6">
    <source>
        <dbReference type="ARBA" id="ARBA00023002"/>
    </source>
</evidence>
<evidence type="ECO:0000256" key="1">
    <source>
        <dbReference type="ARBA" id="ARBA00001974"/>
    </source>
</evidence>
<dbReference type="STRING" id="154538.A0A1M2VDM3"/>
<comment type="caution">
    <text evidence="11">The sequence shown here is derived from an EMBL/GenBank/DDBJ whole genome shotgun (WGS) entry which is preliminary data.</text>
</comment>
<protein>
    <submittedName>
        <fullName evidence="11">Alcohol oxidase</fullName>
    </submittedName>
</protein>
<dbReference type="InterPro" id="IPR036188">
    <property type="entry name" value="FAD/NAD-bd_sf"/>
</dbReference>
<evidence type="ECO:0000256" key="4">
    <source>
        <dbReference type="ARBA" id="ARBA00022729"/>
    </source>
</evidence>
<reference evidence="11 12" key="1">
    <citation type="submission" date="2016-10" db="EMBL/GenBank/DDBJ databases">
        <title>Genome sequence of the basidiomycete white-rot fungus Trametes pubescens.</title>
        <authorList>
            <person name="Makela M.R."/>
            <person name="Granchi Z."/>
            <person name="Peng M."/>
            <person name="De Vries R.P."/>
            <person name="Grigoriev I."/>
            <person name="Riley R."/>
            <person name="Hilden K."/>
        </authorList>
    </citation>
    <scope>NUCLEOTIDE SEQUENCE [LARGE SCALE GENOMIC DNA]</scope>
    <source>
        <strain evidence="11 12">FBCC735</strain>
    </source>
</reference>
<dbReference type="GO" id="GO:0050660">
    <property type="term" value="F:flavin adenine dinucleotide binding"/>
    <property type="evidence" value="ECO:0007669"/>
    <property type="project" value="InterPro"/>
</dbReference>